<reference evidence="3" key="1">
    <citation type="submission" date="2020-10" db="EMBL/GenBank/DDBJ databases">
        <authorList>
            <person name="Gilroy R."/>
        </authorList>
    </citation>
    <scope>NUCLEOTIDE SEQUENCE</scope>
    <source>
        <strain evidence="3">CHK158-818</strain>
    </source>
</reference>
<dbReference type="SUPFAM" id="SSF89392">
    <property type="entry name" value="Prokaryotic lipoproteins and lipoprotein localization factors"/>
    <property type="match status" value="1"/>
</dbReference>
<dbReference type="Pfam" id="PF16584">
    <property type="entry name" value="LolA_2"/>
    <property type="match status" value="1"/>
</dbReference>
<proteinExistence type="predicted"/>
<dbReference type="Proteomes" id="UP000824112">
    <property type="component" value="Unassembled WGS sequence"/>
</dbReference>
<name>A0A9D1M7X4_9BACT</name>
<evidence type="ECO:0000256" key="2">
    <source>
        <dbReference type="SAM" id="SignalP"/>
    </source>
</evidence>
<dbReference type="AlphaFoldDB" id="A0A9D1M7X4"/>
<dbReference type="InterPro" id="IPR004564">
    <property type="entry name" value="OM_lipoprot_carrier_LolA-like"/>
</dbReference>
<reference evidence="3" key="2">
    <citation type="journal article" date="2021" name="PeerJ">
        <title>Extensive microbial diversity within the chicken gut microbiome revealed by metagenomics and culture.</title>
        <authorList>
            <person name="Gilroy R."/>
            <person name="Ravi A."/>
            <person name="Getino M."/>
            <person name="Pursley I."/>
            <person name="Horton D.L."/>
            <person name="Alikhan N.F."/>
            <person name="Baker D."/>
            <person name="Gharbi K."/>
            <person name="Hall N."/>
            <person name="Watson M."/>
            <person name="Adriaenssens E.M."/>
            <person name="Foster-Nyarko E."/>
            <person name="Jarju S."/>
            <person name="Secka A."/>
            <person name="Antonio M."/>
            <person name="Oren A."/>
            <person name="Chaudhuri R.R."/>
            <person name="La Ragione R."/>
            <person name="Hildebrand F."/>
            <person name="Pallen M.J."/>
        </authorList>
    </citation>
    <scope>NUCLEOTIDE SEQUENCE</scope>
    <source>
        <strain evidence="3">CHK158-818</strain>
    </source>
</reference>
<gene>
    <name evidence="3" type="ORF">IAB03_05705</name>
</gene>
<evidence type="ECO:0000313" key="3">
    <source>
        <dbReference type="EMBL" id="HIU55284.1"/>
    </source>
</evidence>
<accession>A0A9D1M7X4</accession>
<organism evidence="3 4">
    <name type="scientific">Candidatus Gallibacteroides avistercoris</name>
    <dbReference type="NCBI Taxonomy" id="2840833"/>
    <lineage>
        <taxon>Bacteria</taxon>
        <taxon>Pseudomonadati</taxon>
        <taxon>Bacteroidota</taxon>
        <taxon>Bacteroidia</taxon>
        <taxon>Bacteroidales</taxon>
        <taxon>Bacteroidaceae</taxon>
        <taxon>Bacteroidaceae incertae sedis</taxon>
        <taxon>Candidatus Gallibacteroides</taxon>
    </lineage>
</organism>
<feature type="chain" id="PRO_5039578881" description="Outer membrane lipoprotein carrier protein LolA" evidence="2">
    <location>
        <begin position="20"/>
        <end position="215"/>
    </location>
</feature>
<dbReference type="EMBL" id="DVNA01000130">
    <property type="protein sequence ID" value="HIU55284.1"/>
    <property type="molecule type" value="Genomic_DNA"/>
</dbReference>
<comment type="caution">
    <text evidence="3">The sequence shown here is derived from an EMBL/GenBank/DDBJ whole genome shotgun (WGS) entry which is preliminary data.</text>
</comment>
<sequence length="215" mass="24603">MKKQLVCISLVLCLLPVSALFSQNDPKAMEILDQVSKHYQEANGITATFSIETQAENGEEYHSQGELKMQEDKFFLSTPEILTWFDGTTQWAMLVDADEVNITTPTEEELKAVNPYVLLQLYKNGFDCTLEGQGNSSNGKTKRVVLIPTEENELEKIILEIDTEKKYPVSIEMINKNSSRNKITVSSYKEKMKHPKEIFVFNKNLYPQTEIIDLR</sequence>
<dbReference type="Gene3D" id="2.50.20.10">
    <property type="entry name" value="Lipoprotein localisation LolA/LolB/LppX"/>
    <property type="match status" value="1"/>
</dbReference>
<keyword evidence="1 2" id="KW-0732">Signal</keyword>
<feature type="signal peptide" evidence="2">
    <location>
        <begin position="1"/>
        <end position="19"/>
    </location>
</feature>
<protein>
    <recommendedName>
        <fullName evidence="5">Outer membrane lipoprotein carrier protein LolA</fullName>
    </recommendedName>
</protein>
<dbReference type="CDD" id="cd16325">
    <property type="entry name" value="LolA"/>
    <property type="match status" value="1"/>
</dbReference>
<evidence type="ECO:0000256" key="1">
    <source>
        <dbReference type="ARBA" id="ARBA00022729"/>
    </source>
</evidence>
<dbReference type="InterPro" id="IPR029046">
    <property type="entry name" value="LolA/LolB/LppX"/>
</dbReference>
<evidence type="ECO:0000313" key="4">
    <source>
        <dbReference type="Proteomes" id="UP000824112"/>
    </source>
</evidence>
<evidence type="ECO:0008006" key="5">
    <source>
        <dbReference type="Google" id="ProtNLM"/>
    </source>
</evidence>